<evidence type="ECO:0000313" key="3">
    <source>
        <dbReference type="EMBL" id="GAA4285967.1"/>
    </source>
</evidence>
<dbReference type="EMBL" id="BAABBA010000001">
    <property type="protein sequence ID" value="GAA4285967.1"/>
    <property type="molecule type" value="Genomic_DNA"/>
</dbReference>
<evidence type="ECO:0000256" key="1">
    <source>
        <dbReference type="SAM" id="MobiDB-lite"/>
    </source>
</evidence>
<dbReference type="InterPro" id="IPR050180">
    <property type="entry name" value="RNR_Ribonuclease"/>
</dbReference>
<dbReference type="InterPro" id="IPR001900">
    <property type="entry name" value="RNase_II/R"/>
</dbReference>
<organism evidence="3 4">
    <name type="scientific">Georgenia daeguensis</name>
    <dbReference type="NCBI Taxonomy" id="908355"/>
    <lineage>
        <taxon>Bacteria</taxon>
        <taxon>Bacillati</taxon>
        <taxon>Actinomycetota</taxon>
        <taxon>Actinomycetes</taxon>
        <taxon>Micrococcales</taxon>
        <taxon>Bogoriellaceae</taxon>
        <taxon>Georgenia</taxon>
    </lineage>
</organism>
<evidence type="ECO:0000313" key="4">
    <source>
        <dbReference type="Proteomes" id="UP001499841"/>
    </source>
</evidence>
<dbReference type="RefSeq" id="WP_345036885.1">
    <property type="nucleotide sequence ID" value="NZ_BAABBA010000001.1"/>
</dbReference>
<dbReference type="Pfam" id="PF18614">
    <property type="entry name" value="RNase_II_C_S1"/>
    <property type="match status" value="1"/>
</dbReference>
<gene>
    <name evidence="3" type="ORF">GCM10022262_03260</name>
</gene>
<dbReference type="SUPFAM" id="SSF50249">
    <property type="entry name" value="Nucleic acid-binding proteins"/>
    <property type="match status" value="1"/>
</dbReference>
<dbReference type="InterPro" id="IPR012340">
    <property type="entry name" value="NA-bd_OB-fold"/>
</dbReference>
<reference evidence="4" key="1">
    <citation type="journal article" date="2019" name="Int. J. Syst. Evol. Microbiol.">
        <title>The Global Catalogue of Microorganisms (GCM) 10K type strain sequencing project: providing services to taxonomists for standard genome sequencing and annotation.</title>
        <authorList>
            <consortium name="The Broad Institute Genomics Platform"/>
            <consortium name="The Broad Institute Genome Sequencing Center for Infectious Disease"/>
            <person name="Wu L."/>
            <person name="Ma J."/>
        </authorList>
    </citation>
    <scope>NUCLEOTIDE SEQUENCE [LARGE SCALE GENOMIC DNA]</scope>
    <source>
        <strain evidence="4">JCM 17459</strain>
    </source>
</reference>
<proteinExistence type="predicted"/>
<dbReference type="InterPro" id="IPR040596">
    <property type="entry name" value="RNase_II_C_S1"/>
</dbReference>
<accession>A0ABP8EQA1</accession>
<name>A0ABP8EQA1_9MICO</name>
<feature type="domain" description="RNB" evidence="2">
    <location>
        <begin position="51"/>
        <end position="399"/>
    </location>
</feature>
<comment type="caution">
    <text evidence="3">The sequence shown here is derived from an EMBL/GenBank/DDBJ whole genome shotgun (WGS) entry which is preliminary data.</text>
</comment>
<evidence type="ECO:0000259" key="2">
    <source>
        <dbReference type="SMART" id="SM00955"/>
    </source>
</evidence>
<dbReference type="PANTHER" id="PTHR23355:SF42">
    <property type="entry name" value="RIBONUCLEASE II, CHLOROPLASTIC_MITOCHONDRIAL"/>
    <property type="match status" value="1"/>
</dbReference>
<sequence length="510" mass="54039">MLSRYLALDTAAPDEVHVALERLRAELEIEPDFSPEATAEAQAAVDAPLPERDATDVPFVTIDPPGSRDLDQAVHLGRDGDGFLVRYAIASLATFVTPGGALDREVHQRGVTVYGPTGSFPLHPPALSAGAASLLPQEDRPACLWELRLDASGELLEARVERAVVRSRAQLTYAQVQAASDGGQTLPDGVPADLPELLREVGELRQDLERQRGGVSLEIPEQHIERNDHGYVLAFRATLPVEGWNAQISLLTGIAAAGLMREAGVGILRTLPDPDPRDVRRLRRAGAALGVEWPESTSYAELLRTLDSAVPAHAAFLNEATMLFRGAGYLALGVADGDGGAVGGRGNGQGRASSESGGGEDRPTTRHAAIAAEYAHVTAPLRRLVDRYGLEICLAHCAGEEVPAWVLDALPGLPSTMGRTTQRANAYERGAVDALEALVLEGRVGEIFQGVVVESDDGGKDGGTERGTVVVGSPAVEGRVEGADLPVGERIGVRLAEVDVPERLVRFELA</sequence>
<protein>
    <submittedName>
        <fullName evidence="3">RNB domain-containing ribonuclease</fullName>
    </submittedName>
</protein>
<dbReference type="Pfam" id="PF00773">
    <property type="entry name" value="RNB"/>
    <property type="match status" value="1"/>
</dbReference>
<dbReference type="SMART" id="SM00955">
    <property type="entry name" value="RNB"/>
    <property type="match status" value="1"/>
</dbReference>
<keyword evidence="4" id="KW-1185">Reference proteome</keyword>
<dbReference type="PANTHER" id="PTHR23355">
    <property type="entry name" value="RIBONUCLEASE"/>
    <property type="match status" value="1"/>
</dbReference>
<dbReference type="Proteomes" id="UP001499841">
    <property type="component" value="Unassembled WGS sequence"/>
</dbReference>
<feature type="region of interest" description="Disordered" evidence="1">
    <location>
        <begin position="343"/>
        <end position="364"/>
    </location>
</feature>